<evidence type="ECO:0000313" key="2">
    <source>
        <dbReference type="EMBL" id="MDW8635814.1"/>
    </source>
</evidence>
<name>A0AAP6A7D6_STRSU</name>
<dbReference type="Proteomes" id="UP001272448">
    <property type="component" value="Unassembled WGS sequence"/>
</dbReference>
<dbReference type="RefSeq" id="WP_105155022.1">
    <property type="nucleotide sequence ID" value="NZ_JBPDIT010000001.1"/>
</dbReference>
<evidence type="ECO:0000256" key="1">
    <source>
        <dbReference type="SAM" id="Phobius"/>
    </source>
</evidence>
<reference evidence="2" key="1">
    <citation type="submission" date="2023-07" db="EMBL/GenBank/DDBJ databases">
        <title>Characterization of virulence traits, antimicrobial resistance genes carried by mobile genetic elements and competence in Streptococcus suis strains isolated in France.</title>
        <authorList>
            <person name="Dechene-Tempier M."/>
            <person name="Marois-Crehan C."/>
            <person name="De Boisseson C."/>
            <person name="Lucas P."/>
            <person name="Bougeard S."/>
            <person name="Libante V."/>
            <person name="Payot S."/>
        </authorList>
    </citation>
    <scope>NUCLEOTIDE SEQUENCE</scope>
    <source>
        <strain evidence="2">1532</strain>
    </source>
</reference>
<comment type="caution">
    <text evidence="2">The sequence shown here is derived from an EMBL/GenBank/DDBJ whole genome shotgun (WGS) entry which is preliminary data.</text>
</comment>
<accession>A0AAP6A7D6</accession>
<gene>
    <name evidence="2" type="ORF">Q7V77_08880</name>
</gene>
<keyword evidence="1" id="KW-0472">Membrane</keyword>
<dbReference type="EMBL" id="JAUTFT010000018">
    <property type="protein sequence ID" value="MDW8635814.1"/>
    <property type="molecule type" value="Genomic_DNA"/>
</dbReference>
<feature type="transmembrane region" description="Helical" evidence="1">
    <location>
        <begin position="6"/>
        <end position="24"/>
    </location>
</feature>
<keyword evidence="1" id="KW-0812">Transmembrane</keyword>
<proteinExistence type="predicted"/>
<sequence length="65" mass="7752">MNIYFWLILACGILAILLLLWDLLEEDSSDYTPEEQALAEYLEKKQTINEIYLKAHAELLKFYKR</sequence>
<keyword evidence="1" id="KW-1133">Transmembrane helix</keyword>
<protein>
    <submittedName>
        <fullName evidence="2">Uncharacterized protein</fullName>
    </submittedName>
</protein>
<dbReference type="AlphaFoldDB" id="A0AAP6A7D6"/>
<evidence type="ECO:0000313" key="3">
    <source>
        <dbReference type="Proteomes" id="UP001272448"/>
    </source>
</evidence>
<organism evidence="2 3">
    <name type="scientific">Streptococcus suis</name>
    <dbReference type="NCBI Taxonomy" id="1307"/>
    <lineage>
        <taxon>Bacteria</taxon>
        <taxon>Bacillati</taxon>
        <taxon>Bacillota</taxon>
        <taxon>Bacilli</taxon>
        <taxon>Lactobacillales</taxon>
        <taxon>Streptococcaceae</taxon>
        <taxon>Streptococcus</taxon>
    </lineage>
</organism>